<name>A0ABW4FXS3_9PSEU</name>
<reference evidence="3" key="1">
    <citation type="journal article" date="2019" name="Int. J. Syst. Evol. Microbiol.">
        <title>The Global Catalogue of Microorganisms (GCM) 10K type strain sequencing project: providing services to taxonomists for standard genome sequencing and annotation.</title>
        <authorList>
            <consortium name="The Broad Institute Genomics Platform"/>
            <consortium name="The Broad Institute Genome Sequencing Center for Infectious Disease"/>
            <person name="Wu L."/>
            <person name="Ma J."/>
        </authorList>
    </citation>
    <scope>NUCLEOTIDE SEQUENCE [LARGE SCALE GENOMIC DNA]</scope>
    <source>
        <strain evidence="3">JCM 12165</strain>
    </source>
</reference>
<keyword evidence="1" id="KW-0812">Transmembrane</keyword>
<evidence type="ECO:0008006" key="4">
    <source>
        <dbReference type="Google" id="ProtNLM"/>
    </source>
</evidence>
<dbReference type="Proteomes" id="UP001597145">
    <property type="component" value="Unassembled WGS sequence"/>
</dbReference>
<sequence>MTVHAPAPRAPRAAARKRRALAAVAGFVLVTTVGAGLYLTVAGSPETEIRTVAGAFATAVDREDYPSLLGVLCVQEAAGIVEDDDYDPTAEPVAPSAPGEPVVTDVLVDDEGETATARAALPGRSPVTIHLRREGERWTVCHS</sequence>
<accession>A0ABW4FXS3</accession>
<proteinExistence type="predicted"/>
<keyword evidence="3" id="KW-1185">Reference proteome</keyword>
<evidence type="ECO:0000313" key="3">
    <source>
        <dbReference type="Proteomes" id="UP001597145"/>
    </source>
</evidence>
<gene>
    <name evidence="2" type="ORF">ACFSCY_36500</name>
</gene>
<evidence type="ECO:0000313" key="2">
    <source>
        <dbReference type="EMBL" id="MFD1534929.1"/>
    </source>
</evidence>
<protein>
    <recommendedName>
        <fullName evidence="4">DUF4878 domain-containing protein</fullName>
    </recommendedName>
</protein>
<keyword evidence="1" id="KW-1133">Transmembrane helix</keyword>
<dbReference type="RefSeq" id="WP_343982677.1">
    <property type="nucleotide sequence ID" value="NZ_BAAAJG010000015.1"/>
</dbReference>
<organism evidence="2 3">
    <name type="scientific">Pseudonocardia aurantiaca</name>
    <dbReference type="NCBI Taxonomy" id="75290"/>
    <lineage>
        <taxon>Bacteria</taxon>
        <taxon>Bacillati</taxon>
        <taxon>Actinomycetota</taxon>
        <taxon>Actinomycetes</taxon>
        <taxon>Pseudonocardiales</taxon>
        <taxon>Pseudonocardiaceae</taxon>
        <taxon>Pseudonocardia</taxon>
    </lineage>
</organism>
<comment type="caution">
    <text evidence="2">The sequence shown here is derived from an EMBL/GenBank/DDBJ whole genome shotgun (WGS) entry which is preliminary data.</text>
</comment>
<keyword evidence="1" id="KW-0472">Membrane</keyword>
<feature type="transmembrane region" description="Helical" evidence="1">
    <location>
        <begin position="20"/>
        <end position="41"/>
    </location>
</feature>
<evidence type="ECO:0000256" key="1">
    <source>
        <dbReference type="SAM" id="Phobius"/>
    </source>
</evidence>
<dbReference type="EMBL" id="JBHUCP010000047">
    <property type="protein sequence ID" value="MFD1534929.1"/>
    <property type="molecule type" value="Genomic_DNA"/>
</dbReference>